<dbReference type="EMBL" id="CAJDYZ010001758">
    <property type="protein sequence ID" value="CAD1469089.1"/>
    <property type="molecule type" value="Genomic_DNA"/>
</dbReference>
<keyword evidence="2" id="KW-1185">Reference proteome</keyword>
<dbReference type="Proteomes" id="UP000752696">
    <property type="component" value="Unassembled WGS sequence"/>
</dbReference>
<dbReference type="OrthoDB" id="7442607at2759"/>
<reference evidence="1" key="1">
    <citation type="submission" date="2020-07" db="EMBL/GenBank/DDBJ databases">
        <authorList>
            <person name="Nazaruddin N."/>
        </authorList>
    </citation>
    <scope>NUCLEOTIDE SEQUENCE</scope>
</reference>
<dbReference type="AlphaFoldDB" id="A0A6V7GVE7"/>
<comment type="caution">
    <text evidence="1">The sequence shown here is derived from an EMBL/GenBank/DDBJ whole genome shotgun (WGS) entry which is preliminary data.</text>
</comment>
<evidence type="ECO:0000313" key="2">
    <source>
        <dbReference type="Proteomes" id="UP000752696"/>
    </source>
</evidence>
<accession>A0A6V7GVE7</accession>
<protein>
    <submittedName>
        <fullName evidence="1">Uncharacterized protein</fullName>
    </submittedName>
</protein>
<organism evidence="1 2">
    <name type="scientific">Heterotrigona itama</name>
    <dbReference type="NCBI Taxonomy" id="395501"/>
    <lineage>
        <taxon>Eukaryota</taxon>
        <taxon>Metazoa</taxon>
        <taxon>Ecdysozoa</taxon>
        <taxon>Arthropoda</taxon>
        <taxon>Hexapoda</taxon>
        <taxon>Insecta</taxon>
        <taxon>Pterygota</taxon>
        <taxon>Neoptera</taxon>
        <taxon>Endopterygota</taxon>
        <taxon>Hymenoptera</taxon>
        <taxon>Apocrita</taxon>
        <taxon>Aculeata</taxon>
        <taxon>Apoidea</taxon>
        <taxon>Anthophila</taxon>
        <taxon>Apidae</taxon>
        <taxon>Heterotrigona</taxon>
    </lineage>
</organism>
<name>A0A6V7GVE7_9HYME</name>
<gene>
    <name evidence="1" type="ORF">MHI_LOCUS108875</name>
</gene>
<proteinExistence type="predicted"/>
<evidence type="ECO:0000313" key="1">
    <source>
        <dbReference type="EMBL" id="CAD1469089.1"/>
    </source>
</evidence>
<sequence>MPTKGERGKATDFSIAAIMAPRGPSFGHYHLQGIGNAAATANTSLECPTGKAFVANSALDHRDRVVTGFWVVDCRSWQKEADVSSSVIFLLALRSWNVGPPLGAPRPEF</sequence>